<organism evidence="2">
    <name type="scientific">marine sediment metagenome</name>
    <dbReference type="NCBI Taxonomy" id="412755"/>
    <lineage>
        <taxon>unclassified sequences</taxon>
        <taxon>metagenomes</taxon>
        <taxon>ecological metagenomes</taxon>
    </lineage>
</organism>
<feature type="non-terminal residue" evidence="2">
    <location>
        <position position="67"/>
    </location>
</feature>
<keyword evidence="1" id="KW-0472">Membrane</keyword>
<sequence length="67" mass="7636">MNTFKMILKYWMKSKKDFILEVIYLLISTLFLVIVPMLIGRMIGGLDPNLSVLSNASDLIISFSLIL</sequence>
<protein>
    <submittedName>
        <fullName evidence="2">Uncharacterized protein</fullName>
    </submittedName>
</protein>
<comment type="caution">
    <text evidence="2">The sequence shown here is derived from an EMBL/GenBank/DDBJ whole genome shotgun (WGS) entry which is preliminary data.</text>
</comment>
<keyword evidence="1" id="KW-1133">Transmembrane helix</keyword>
<evidence type="ECO:0000256" key="1">
    <source>
        <dbReference type="SAM" id="Phobius"/>
    </source>
</evidence>
<dbReference type="EMBL" id="BARW01004095">
    <property type="protein sequence ID" value="GAI59916.1"/>
    <property type="molecule type" value="Genomic_DNA"/>
</dbReference>
<reference evidence="2" key="1">
    <citation type="journal article" date="2014" name="Front. Microbiol.">
        <title>High frequency of phylogenetically diverse reductive dehalogenase-homologous genes in deep subseafloor sedimentary metagenomes.</title>
        <authorList>
            <person name="Kawai M."/>
            <person name="Futagami T."/>
            <person name="Toyoda A."/>
            <person name="Takaki Y."/>
            <person name="Nishi S."/>
            <person name="Hori S."/>
            <person name="Arai W."/>
            <person name="Tsubouchi T."/>
            <person name="Morono Y."/>
            <person name="Uchiyama I."/>
            <person name="Ito T."/>
            <person name="Fujiyama A."/>
            <person name="Inagaki F."/>
            <person name="Takami H."/>
        </authorList>
    </citation>
    <scope>NUCLEOTIDE SEQUENCE</scope>
    <source>
        <strain evidence="2">Expedition CK06-06</strain>
    </source>
</reference>
<keyword evidence="1" id="KW-0812">Transmembrane</keyword>
<name>X1QYM5_9ZZZZ</name>
<accession>X1QYM5</accession>
<proteinExistence type="predicted"/>
<gene>
    <name evidence="2" type="ORF">S12H4_09873</name>
</gene>
<feature type="transmembrane region" description="Helical" evidence="1">
    <location>
        <begin position="21"/>
        <end position="43"/>
    </location>
</feature>
<dbReference type="AlphaFoldDB" id="X1QYM5"/>
<evidence type="ECO:0000313" key="2">
    <source>
        <dbReference type="EMBL" id="GAI59916.1"/>
    </source>
</evidence>